<dbReference type="InterPro" id="IPR003593">
    <property type="entry name" value="AAA+_ATPase"/>
</dbReference>
<dbReference type="PANTHER" id="PTHR42711:SF5">
    <property type="entry name" value="ABC TRANSPORTER ATP-BINDING PROTEIN NATA"/>
    <property type="match status" value="1"/>
</dbReference>
<evidence type="ECO:0000256" key="1">
    <source>
        <dbReference type="ARBA" id="ARBA00005417"/>
    </source>
</evidence>
<evidence type="ECO:0000256" key="5">
    <source>
        <dbReference type="ARBA" id="ARBA00022840"/>
    </source>
</evidence>
<keyword evidence="2" id="KW-0813">Transport</keyword>
<dbReference type="InterPro" id="IPR050763">
    <property type="entry name" value="ABC_transporter_ATP-binding"/>
</dbReference>
<comment type="similarity">
    <text evidence="1">Belongs to the ABC transporter superfamily.</text>
</comment>
<dbReference type="SMART" id="SM00382">
    <property type="entry name" value="AAA"/>
    <property type="match status" value="1"/>
</dbReference>
<dbReference type="Gene3D" id="3.40.50.300">
    <property type="entry name" value="P-loop containing nucleotide triphosphate hydrolases"/>
    <property type="match status" value="1"/>
</dbReference>
<organism evidence="7 8">
    <name type="scientific">Treponema berlinense</name>
    <dbReference type="NCBI Taxonomy" id="225004"/>
    <lineage>
        <taxon>Bacteria</taxon>
        <taxon>Pseudomonadati</taxon>
        <taxon>Spirochaetota</taxon>
        <taxon>Spirochaetia</taxon>
        <taxon>Spirochaetales</taxon>
        <taxon>Treponemataceae</taxon>
        <taxon>Treponema</taxon>
    </lineage>
</organism>
<dbReference type="STRING" id="225004.SAMN02745152_00287"/>
<sequence length="247" mass="27754">MVELKNFTKKYNGFLAADNISCSFEKNLITGILGPNGAGKTTILKAISGRHFPTNGHIFIDSQKYGKIESCEEPAKVRNITGFVEELPQLPEDYTVKEYLCEVCDLHSADKKNVLEAEKLFSLEEVFLKKIKELSKGFRERVNFAQAFVYNPEILILDEPASGLDPAQIVNMRKTVKKLAENHTIILSTHLMQEAESLCDKIIILNHGKVLIAGTIDSITGETKTKNLEEAFFYLVKKSDGEENYSF</sequence>
<dbReference type="PROSITE" id="PS50893">
    <property type="entry name" value="ABC_TRANSPORTER_2"/>
    <property type="match status" value="1"/>
</dbReference>
<feature type="domain" description="ABC transporter" evidence="6">
    <location>
        <begin position="2"/>
        <end position="232"/>
    </location>
</feature>
<evidence type="ECO:0000256" key="4">
    <source>
        <dbReference type="ARBA" id="ARBA00022741"/>
    </source>
</evidence>
<protein>
    <submittedName>
        <fullName evidence="7">ABC-2 type transport system ATP-binding protein</fullName>
    </submittedName>
</protein>
<dbReference type="GO" id="GO:0016887">
    <property type="term" value="F:ATP hydrolysis activity"/>
    <property type="evidence" value="ECO:0007669"/>
    <property type="project" value="InterPro"/>
</dbReference>
<dbReference type="InterPro" id="IPR027417">
    <property type="entry name" value="P-loop_NTPase"/>
</dbReference>
<dbReference type="InterPro" id="IPR003439">
    <property type="entry name" value="ABC_transporter-like_ATP-bd"/>
</dbReference>
<dbReference type="GeneID" id="303366564"/>
<dbReference type="CDD" id="cd03230">
    <property type="entry name" value="ABC_DR_subfamily_A"/>
    <property type="match status" value="1"/>
</dbReference>
<dbReference type="RefSeq" id="WP_078930043.1">
    <property type="nucleotide sequence ID" value="NZ_CAMEQG010000029.1"/>
</dbReference>
<proteinExistence type="inferred from homology"/>
<evidence type="ECO:0000256" key="3">
    <source>
        <dbReference type="ARBA" id="ARBA00022458"/>
    </source>
</evidence>
<dbReference type="SUPFAM" id="SSF52540">
    <property type="entry name" value="P-loop containing nucleoside triphosphate hydrolases"/>
    <property type="match status" value="1"/>
</dbReference>
<reference evidence="7 8" key="1">
    <citation type="submission" date="2017-02" db="EMBL/GenBank/DDBJ databases">
        <authorList>
            <person name="Peterson S.W."/>
        </authorList>
    </citation>
    <scope>NUCLEOTIDE SEQUENCE [LARGE SCALE GENOMIC DNA]</scope>
    <source>
        <strain evidence="7 8">ATCC BAA-909</strain>
    </source>
</reference>
<evidence type="ECO:0000256" key="2">
    <source>
        <dbReference type="ARBA" id="ARBA00022448"/>
    </source>
</evidence>
<keyword evidence="3" id="KW-0536">Nodulation</keyword>
<accession>A0A1T4KSF2</accession>
<evidence type="ECO:0000313" key="8">
    <source>
        <dbReference type="Proteomes" id="UP000190395"/>
    </source>
</evidence>
<evidence type="ECO:0000259" key="6">
    <source>
        <dbReference type="PROSITE" id="PS50893"/>
    </source>
</evidence>
<dbReference type="PANTHER" id="PTHR42711">
    <property type="entry name" value="ABC TRANSPORTER ATP-BINDING PROTEIN"/>
    <property type="match status" value="1"/>
</dbReference>
<keyword evidence="8" id="KW-1185">Reference proteome</keyword>
<dbReference type="Proteomes" id="UP000190395">
    <property type="component" value="Unassembled WGS sequence"/>
</dbReference>
<keyword evidence="4" id="KW-0547">Nucleotide-binding</keyword>
<dbReference type="Pfam" id="PF00005">
    <property type="entry name" value="ABC_tran"/>
    <property type="match status" value="1"/>
</dbReference>
<gene>
    <name evidence="7" type="ORF">SAMN02745152_00287</name>
</gene>
<name>A0A1T4KSF2_9SPIR</name>
<dbReference type="EMBL" id="FUXC01000001">
    <property type="protein sequence ID" value="SJZ45268.1"/>
    <property type="molecule type" value="Genomic_DNA"/>
</dbReference>
<dbReference type="GO" id="GO:0005524">
    <property type="term" value="F:ATP binding"/>
    <property type="evidence" value="ECO:0007669"/>
    <property type="project" value="UniProtKB-KW"/>
</dbReference>
<dbReference type="AlphaFoldDB" id="A0A1T4KSF2"/>
<evidence type="ECO:0000313" key="7">
    <source>
        <dbReference type="EMBL" id="SJZ45268.1"/>
    </source>
</evidence>
<dbReference type="OrthoDB" id="9775135at2"/>
<keyword evidence="5 7" id="KW-0067">ATP-binding</keyword>